<evidence type="ECO:0000313" key="1">
    <source>
        <dbReference type="EMBL" id="SDG93658.1"/>
    </source>
</evidence>
<keyword evidence="2" id="KW-1185">Reference proteome</keyword>
<gene>
    <name evidence="1" type="ORF">SAMN04488027_11189</name>
</gene>
<evidence type="ECO:0000313" key="2">
    <source>
        <dbReference type="Proteomes" id="UP000199296"/>
    </source>
</evidence>
<accession>A0A1G7YAZ2</accession>
<protein>
    <submittedName>
        <fullName evidence="1">Uncharacterized protein</fullName>
    </submittedName>
</protein>
<reference evidence="1 2" key="1">
    <citation type="submission" date="2016-10" db="EMBL/GenBank/DDBJ databases">
        <authorList>
            <person name="de Groot N.N."/>
        </authorList>
    </citation>
    <scope>NUCLEOTIDE SEQUENCE [LARGE SCALE GENOMIC DNA]</scope>
    <source>
        <strain evidence="1 2">DSM 19803</strain>
    </source>
</reference>
<dbReference type="AlphaFoldDB" id="A0A1G7YAZ2"/>
<proteinExistence type="predicted"/>
<sequence length="201" mass="23287">MIFLLLVFTFSNLTAQQELQAEQQLNNVNDAHRYEIKVRVNSEDAGFRLRNEHKKLFLRDPVKFCNENIDITGLIESIDSEDTDRFVVKLRSKKGYVKAIYNRKGELLGIFQKFEDRALPLDLSQKLFHDYNGWTITKTKYAANGTGSSVNKEKWQISLQKGDLIKIVKINPSKISKRLKSYEQELIGVSGYEPISDLRNR</sequence>
<name>A0A1G7YAZ2_9FLAO</name>
<dbReference type="Proteomes" id="UP000199296">
    <property type="component" value="Unassembled WGS sequence"/>
</dbReference>
<dbReference type="EMBL" id="FNCW01000011">
    <property type="protein sequence ID" value="SDG93658.1"/>
    <property type="molecule type" value="Genomic_DNA"/>
</dbReference>
<organism evidence="1 2">
    <name type="scientific">Psychroflexus sediminis</name>
    <dbReference type="NCBI Taxonomy" id="470826"/>
    <lineage>
        <taxon>Bacteria</taxon>
        <taxon>Pseudomonadati</taxon>
        <taxon>Bacteroidota</taxon>
        <taxon>Flavobacteriia</taxon>
        <taxon>Flavobacteriales</taxon>
        <taxon>Flavobacteriaceae</taxon>
        <taxon>Psychroflexus</taxon>
    </lineage>
</organism>